<evidence type="ECO:0000313" key="3">
    <source>
        <dbReference type="Proteomes" id="UP001487740"/>
    </source>
</evidence>
<gene>
    <name evidence="2" type="ORF">O3P69_003856</name>
</gene>
<dbReference type="SUPFAM" id="SSF48726">
    <property type="entry name" value="Immunoglobulin"/>
    <property type="match status" value="1"/>
</dbReference>
<dbReference type="Pfam" id="PF07686">
    <property type="entry name" value="V-set"/>
    <property type="match status" value="1"/>
</dbReference>
<feature type="domain" description="Ig-like" evidence="1">
    <location>
        <begin position="71"/>
        <end position="150"/>
    </location>
</feature>
<evidence type="ECO:0000313" key="2">
    <source>
        <dbReference type="EMBL" id="KAK8398224.1"/>
    </source>
</evidence>
<name>A0AAW0UDM7_SCYPA</name>
<dbReference type="Proteomes" id="UP001487740">
    <property type="component" value="Unassembled WGS sequence"/>
</dbReference>
<keyword evidence="3" id="KW-1185">Reference proteome</keyword>
<accession>A0AAW0UDM7</accession>
<dbReference type="PANTHER" id="PTHR21261">
    <property type="entry name" value="BEAT PROTEIN"/>
    <property type="match status" value="1"/>
</dbReference>
<dbReference type="InterPro" id="IPR003599">
    <property type="entry name" value="Ig_sub"/>
</dbReference>
<dbReference type="EMBL" id="JARAKH010000012">
    <property type="protein sequence ID" value="KAK8398224.1"/>
    <property type="molecule type" value="Genomic_DNA"/>
</dbReference>
<comment type="caution">
    <text evidence="2">The sequence shown here is derived from an EMBL/GenBank/DDBJ whole genome shotgun (WGS) entry which is preliminary data.</text>
</comment>
<dbReference type="InterPro" id="IPR013106">
    <property type="entry name" value="Ig_V-set"/>
</dbReference>
<dbReference type="SMART" id="SM00409">
    <property type="entry name" value="IG"/>
    <property type="match status" value="1"/>
</dbReference>
<dbReference type="InterPro" id="IPR013783">
    <property type="entry name" value="Ig-like_fold"/>
</dbReference>
<proteinExistence type="predicted"/>
<evidence type="ECO:0000259" key="1">
    <source>
        <dbReference type="PROSITE" id="PS50835"/>
    </source>
</evidence>
<dbReference type="PROSITE" id="PS50835">
    <property type="entry name" value="IG_LIKE"/>
    <property type="match status" value="1"/>
</dbReference>
<organism evidence="2 3">
    <name type="scientific">Scylla paramamosain</name>
    <name type="common">Mud crab</name>
    <dbReference type="NCBI Taxonomy" id="85552"/>
    <lineage>
        <taxon>Eukaryota</taxon>
        <taxon>Metazoa</taxon>
        <taxon>Ecdysozoa</taxon>
        <taxon>Arthropoda</taxon>
        <taxon>Crustacea</taxon>
        <taxon>Multicrustacea</taxon>
        <taxon>Malacostraca</taxon>
        <taxon>Eumalacostraca</taxon>
        <taxon>Eucarida</taxon>
        <taxon>Decapoda</taxon>
        <taxon>Pleocyemata</taxon>
        <taxon>Brachyura</taxon>
        <taxon>Eubrachyura</taxon>
        <taxon>Portunoidea</taxon>
        <taxon>Portunidae</taxon>
        <taxon>Portuninae</taxon>
        <taxon>Scylla</taxon>
    </lineage>
</organism>
<protein>
    <recommendedName>
        <fullName evidence="1">Ig-like domain-containing protein</fullName>
    </recommendedName>
</protein>
<dbReference type="Gene3D" id="2.60.40.10">
    <property type="entry name" value="Immunoglobulins"/>
    <property type="match status" value="1"/>
</dbReference>
<dbReference type="InterPro" id="IPR036179">
    <property type="entry name" value="Ig-like_dom_sf"/>
</dbReference>
<reference evidence="2 3" key="1">
    <citation type="submission" date="2023-03" db="EMBL/GenBank/DDBJ databases">
        <title>High-quality genome of Scylla paramamosain provides insights in environmental adaptation.</title>
        <authorList>
            <person name="Zhang L."/>
        </authorList>
    </citation>
    <scope>NUCLEOTIDE SEQUENCE [LARGE SCALE GENOMIC DNA]</scope>
    <source>
        <strain evidence="2">LZ_2023a</strain>
        <tissue evidence="2">Muscle</tissue>
    </source>
</reference>
<dbReference type="AlphaFoldDB" id="A0AAW0UDM7"/>
<dbReference type="PANTHER" id="PTHR21261:SF15">
    <property type="entry name" value="BEATEN PATH IIIA, ISOFORM D-RELATED"/>
    <property type="match status" value="1"/>
</dbReference>
<dbReference type="InterPro" id="IPR007110">
    <property type="entry name" value="Ig-like_dom"/>
</dbReference>
<sequence length="321" mass="35221">MFLQHVRTASVLLPCRVLPSGFRTIVLQRPGSDGGGVQVVGCLLVLSIKEERGDSGDLLRGVTVPQYAFAGGQATLSCSYDLHNRRLYSLKWYHNGTEFYRYVPTERQGPTTTKTPHKFTVSELFRDDQRVTLSLTRLAVAASGQYRCEVIAEHPSFRTEWSGANMTVLREPLSNPVLVGAREVYEPSEIIKIGCQPSDRHPLDHTQPTLQWFLQGNQVGSELVTPYGSALQRGVSGLSLRVPGEQVVSAGGQMVAECRLTLGPHRLASNTTLKVRPVSTTYHDYHASGSRHAESSSSPHTLHPTMASFLMAATLLVQGLL</sequence>